<organism evidence="1 2">
    <name type="scientific">Brachionus plicatilis</name>
    <name type="common">Marine rotifer</name>
    <name type="synonym">Brachionus muelleri</name>
    <dbReference type="NCBI Taxonomy" id="10195"/>
    <lineage>
        <taxon>Eukaryota</taxon>
        <taxon>Metazoa</taxon>
        <taxon>Spiralia</taxon>
        <taxon>Gnathifera</taxon>
        <taxon>Rotifera</taxon>
        <taxon>Eurotatoria</taxon>
        <taxon>Monogononta</taxon>
        <taxon>Pseudotrocha</taxon>
        <taxon>Ploima</taxon>
        <taxon>Brachionidae</taxon>
        <taxon>Brachionus</taxon>
    </lineage>
</organism>
<comment type="caution">
    <text evidence="1">The sequence shown here is derived from an EMBL/GenBank/DDBJ whole genome shotgun (WGS) entry which is preliminary data.</text>
</comment>
<name>A0A3M7PXI7_BRAPC</name>
<dbReference type="Proteomes" id="UP000276133">
    <property type="component" value="Unassembled WGS sequence"/>
</dbReference>
<protein>
    <submittedName>
        <fullName evidence="1">Uncharacterized protein</fullName>
    </submittedName>
</protein>
<sequence>MLKDLEQKNNNWKKKKNEKNFIFRIYLLITKIKINSNAFYNTNIGVLNFTMPFLSEREAVLKAHEALRNTNDTQSIASDDNDADFLDDDNFLDEFDELDAVDEDSNERDILFEEVDDTNQYIIDSIRLIEIYNQ</sequence>
<gene>
    <name evidence="1" type="ORF">BpHYR1_028270</name>
</gene>
<keyword evidence="2" id="KW-1185">Reference proteome</keyword>
<reference evidence="1 2" key="1">
    <citation type="journal article" date="2018" name="Sci. Rep.">
        <title>Genomic signatures of local adaptation to the degree of environmental predictability in rotifers.</title>
        <authorList>
            <person name="Franch-Gras L."/>
            <person name="Hahn C."/>
            <person name="Garcia-Roger E.M."/>
            <person name="Carmona M.J."/>
            <person name="Serra M."/>
            <person name="Gomez A."/>
        </authorList>
    </citation>
    <scope>NUCLEOTIDE SEQUENCE [LARGE SCALE GENOMIC DNA]</scope>
    <source>
        <strain evidence="1">HYR1</strain>
    </source>
</reference>
<accession>A0A3M7PXI7</accession>
<evidence type="ECO:0000313" key="1">
    <source>
        <dbReference type="EMBL" id="RNA03713.1"/>
    </source>
</evidence>
<dbReference type="EMBL" id="REGN01008387">
    <property type="protein sequence ID" value="RNA03713.1"/>
    <property type="molecule type" value="Genomic_DNA"/>
</dbReference>
<proteinExistence type="predicted"/>
<evidence type="ECO:0000313" key="2">
    <source>
        <dbReference type="Proteomes" id="UP000276133"/>
    </source>
</evidence>
<dbReference type="AlphaFoldDB" id="A0A3M7PXI7"/>